<dbReference type="InterPro" id="IPR036890">
    <property type="entry name" value="HATPase_C_sf"/>
</dbReference>
<dbReference type="PANTHER" id="PTHR43065">
    <property type="entry name" value="SENSOR HISTIDINE KINASE"/>
    <property type="match status" value="1"/>
</dbReference>
<dbReference type="Proteomes" id="UP001196338">
    <property type="component" value="Unassembled WGS sequence"/>
</dbReference>
<dbReference type="AlphaFoldDB" id="A0AAW4L3I4"/>
<accession>A0AAW4L3I4</accession>
<dbReference type="RefSeq" id="WP_249707174.1">
    <property type="nucleotide sequence ID" value="NZ_JAHBND010001170.1"/>
</dbReference>
<sequence length="85" mass="9287">LRPWIALHSEHDSRHVRIWVEDNAGGIDPRLLERIFEPFFTTKPIGVGTGLGLSVSYGIVENMGGRLSVSNGEAGAKFCVELPIV</sequence>
<evidence type="ECO:0000256" key="2">
    <source>
        <dbReference type="ARBA" id="ARBA00012438"/>
    </source>
</evidence>
<dbReference type="SMART" id="SM00387">
    <property type="entry name" value="HATPase_c"/>
    <property type="match status" value="1"/>
</dbReference>
<proteinExistence type="predicted"/>
<dbReference type="GO" id="GO:0004673">
    <property type="term" value="F:protein histidine kinase activity"/>
    <property type="evidence" value="ECO:0007669"/>
    <property type="project" value="UniProtKB-EC"/>
</dbReference>
<dbReference type="EC" id="2.7.13.3" evidence="2"/>
<dbReference type="InterPro" id="IPR003594">
    <property type="entry name" value="HATPase_dom"/>
</dbReference>
<comment type="caution">
    <text evidence="4">The sequence shown here is derived from an EMBL/GenBank/DDBJ whole genome shotgun (WGS) entry which is preliminary data.</text>
</comment>
<reference evidence="4" key="2">
    <citation type="submission" date="2023-08" db="EMBL/GenBank/DDBJ databases">
        <title>Vibrio cholerae Outbreaks in Tanzania Exemplify Founder Flush: Simultaneous Increases in Population Size and Genetic Diversity.</title>
        <authorList>
            <person name="Debes A.K."/>
            <person name="Mohammed A."/>
            <person name="Maseke I."/>
            <person name="Almeida M."/>
            <person name="Li S."/>
            <person name="Matimba H."/>
            <person name="Joachim A."/>
            <person name="Mizinduko M."/>
            <person name="Nyanga S."/>
            <person name="Kelly M."/>
            <person name="Kachwamba Y."/>
            <person name="Schaffer A.M."/>
            <person name="Nyanga A.S."/>
            <person name="Mghamba J."/>
            <person name="Mosha F.S."/>
            <person name="Sack D.A."/>
            <person name="Stine O.C."/>
        </authorList>
    </citation>
    <scope>NUCLEOTIDE SEQUENCE</scope>
    <source>
        <strain evidence="4">TDS0091212</strain>
    </source>
</reference>
<feature type="non-terminal residue" evidence="4">
    <location>
        <position position="1"/>
    </location>
</feature>
<evidence type="ECO:0000256" key="1">
    <source>
        <dbReference type="ARBA" id="ARBA00000085"/>
    </source>
</evidence>
<protein>
    <recommendedName>
        <fullName evidence="2">histidine kinase</fullName>
        <ecNumber evidence="2">2.7.13.3</ecNumber>
    </recommendedName>
</protein>
<dbReference type="Gene3D" id="3.30.565.10">
    <property type="entry name" value="Histidine kinase-like ATPase, C-terminal domain"/>
    <property type="match status" value="1"/>
</dbReference>
<dbReference type="EMBL" id="JAHBND010001170">
    <property type="protein sequence ID" value="MBS7676256.1"/>
    <property type="molecule type" value="Genomic_DNA"/>
</dbReference>
<dbReference type="PANTHER" id="PTHR43065:SF42">
    <property type="entry name" value="TWO-COMPONENT SENSOR PPRA"/>
    <property type="match status" value="1"/>
</dbReference>
<name>A0AAW4L3I4_VIBCL</name>
<evidence type="ECO:0000313" key="5">
    <source>
        <dbReference type="Proteomes" id="UP001196338"/>
    </source>
</evidence>
<gene>
    <name evidence="4" type="ORF">KIN13_22970</name>
</gene>
<dbReference type="PRINTS" id="PR00344">
    <property type="entry name" value="BCTRLSENSOR"/>
</dbReference>
<feature type="domain" description="Histidine kinase" evidence="3">
    <location>
        <begin position="1"/>
        <end position="85"/>
    </location>
</feature>
<evidence type="ECO:0000313" key="4">
    <source>
        <dbReference type="EMBL" id="MBS7676256.1"/>
    </source>
</evidence>
<organism evidence="4 5">
    <name type="scientific">Vibrio cholerae</name>
    <dbReference type="NCBI Taxonomy" id="666"/>
    <lineage>
        <taxon>Bacteria</taxon>
        <taxon>Pseudomonadati</taxon>
        <taxon>Pseudomonadota</taxon>
        <taxon>Gammaproteobacteria</taxon>
        <taxon>Vibrionales</taxon>
        <taxon>Vibrionaceae</taxon>
        <taxon>Vibrio</taxon>
    </lineage>
</organism>
<keyword evidence="4" id="KW-0418">Kinase</keyword>
<dbReference type="InterPro" id="IPR004358">
    <property type="entry name" value="Sig_transdc_His_kin-like_C"/>
</dbReference>
<dbReference type="PROSITE" id="PS50109">
    <property type="entry name" value="HIS_KIN"/>
    <property type="match status" value="1"/>
</dbReference>
<keyword evidence="4" id="KW-0808">Transferase</keyword>
<comment type="catalytic activity">
    <reaction evidence="1">
        <text>ATP + protein L-histidine = ADP + protein N-phospho-L-histidine.</text>
        <dbReference type="EC" id="2.7.13.3"/>
    </reaction>
</comment>
<dbReference type="SUPFAM" id="SSF55874">
    <property type="entry name" value="ATPase domain of HSP90 chaperone/DNA topoisomerase II/histidine kinase"/>
    <property type="match status" value="1"/>
</dbReference>
<reference evidence="4" key="1">
    <citation type="submission" date="2021-05" db="EMBL/GenBank/DDBJ databases">
        <authorList>
            <person name="Stine C."/>
        </authorList>
    </citation>
    <scope>NUCLEOTIDE SEQUENCE</scope>
    <source>
        <strain evidence="4">TDS0091212</strain>
    </source>
</reference>
<dbReference type="Pfam" id="PF02518">
    <property type="entry name" value="HATPase_c"/>
    <property type="match status" value="1"/>
</dbReference>
<dbReference type="InterPro" id="IPR005467">
    <property type="entry name" value="His_kinase_dom"/>
</dbReference>
<evidence type="ECO:0000259" key="3">
    <source>
        <dbReference type="PROSITE" id="PS50109"/>
    </source>
</evidence>